<organism evidence="9 10">
    <name type="scientific">Tilletiaria anomala (strain ATCC 24038 / CBS 436.72 / UBC 951)</name>
    <dbReference type="NCBI Taxonomy" id="1037660"/>
    <lineage>
        <taxon>Eukaryota</taxon>
        <taxon>Fungi</taxon>
        <taxon>Dikarya</taxon>
        <taxon>Basidiomycota</taxon>
        <taxon>Ustilaginomycotina</taxon>
        <taxon>Exobasidiomycetes</taxon>
        <taxon>Georgefischeriales</taxon>
        <taxon>Tilletiariaceae</taxon>
        <taxon>Tilletiaria</taxon>
    </lineage>
</organism>
<dbReference type="GO" id="GO:0008312">
    <property type="term" value="F:7S RNA binding"/>
    <property type="evidence" value="ECO:0007669"/>
    <property type="project" value="UniProtKB-UniRule"/>
</dbReference>
<feature type="compositionally biased region" description="Basic residues" evidence="8">
    <location>
        <begin position="138"/>
        <end position="160"/>
    </location>
</feature>
<protein>
    <recommendedName>
        <fullName evidence="7">Signal recognition particle subunit SRP14</fullName>
    </recommendedName>
    <alternativeName>
        <fullName evidence="7">Signal recognition particle 14 kDa protein</fullName>
    </alternativeName>
</protein>
<dbReference type="GO" id="GO:0006614">
    <property type="term" value="P:SRP-dependent cotranslational protein targeting to membrane"/>
    <property type="evidence" value="ECO:0007669"/>
    <property type="project" value="UniProtKB-UniRule"/>
</dbReference>
<dbReference type="Proteomes" id="UP000027361">
    <property type="component" value="Unassembled WGS sequence"/>
</dbReference>
<dbReference type="InterPro" id="IPR009018">
    <property type="entry name" value="Signal_recog_particle_SRP9/14"/>
</dbReference>
<evidence type="ECO:0000313" key="10">
    <source>
        <dbReference type="Proteomes" id="UP000027361"/>
    </source>
</evidence>
<feature type="compositionally biased region" description="Polar residues" evidence="8">
    <location>
        <begin position="167"/>
        <end position="188"/>
    </location>
</feature>
<dbReference type="RefSeq" id="XP_013242339.1">
    <property type="nucleotide sequence ID" value="XM_013386885.1"/>
</dbReference>
<dbReference type="Gene3D" id="3.30.720.10">
    <property type="entry name" value="Signal recognition particle alu RNA binding heterodimer, srp9/1"/>
    <property type="match status" value="1"/>
</dbReference>
<keyword evidence="3 7" id="KW-0963">Cytoplasm</keyword>
<sequence>MRVSNQEFLTRLEAQFAASKEKHTIFLTKKRLSTEYDLEGDAQMQEASASSSSPGHTLIFRVTDGNEDKKKRVKFSTLVKAPELEKFEILYLPLMKAQMANSLRKRDKAKERKVDKLLVAKKKEIDENGGKVKLAGVGRKRGAGHRKRQRAEKRASKVRKDKAIAHQPQQATARPSGASHQLAQAAQR</sequence>
<dbReference type="SUPFAM" id="SSF54762">
    <property type="entry name" value="Signal recognition particle alu RNA binding heterodimer, SRP9/14"/>
    <property type="match status" value="1"/>
</dbReference>
<comment type="function">
    <text evidence="7">Component of the signal recognition particle (SRP) complex, a ribonucleoprotein complex that mediates the cotranslational targeting of secretory and membrane proteins to the endoplasmic reticulum (ER).</text>
</comment>
<proteinExistence type="inferred from homology"/>
<comment type="subcellular location">
    <subcellularLocation>
        <location evidence="1 7">Cytoplasm</location>
    </subcellularLocation>
</comment>
<accession>A0A066VXS1</accession>
<gene>
    <name evidence="9" type="ORF">K437DRAFT_248507</name>
</gene>
<evidence type="ECO:0000256" key="8">
    <source>
        <dbReference type="SAM" id="MobiDB-lite"/>
    </source>
</evidence>
<dbReference type="InterPro" id="IPR003210">
    <property type="entry name" value="Signal_recog_particle_SRP14"/>
</dbReference>
<dbReference type="HOGENOM" id="CLU_094309_0_0_1"/>
<evidence type="ECO:0000256" key="1">
    <source>
        <dbReference type="ARBA" id="ARBA00004496"/>
    </source>
</evidence>
<evidence type="ECO:0000256" key="6">
    <source>
        <dbReference type="ARBA" id="ARBA00023274"/>
    </source>
</evidence>
<dbReference type="STRING" id="1037660.A0A066VXS1"/>
<feature type="region of interest" description="Disordered" evidence="8">
    <location>
        <begin position="129"/>
        <end position="188"/>
    </location>
</feature>
<comment type="subunit">
    <text evidence="7">Component of a fungal signal recognition particle (SRP) complex that consists of a 7SL RNA molecule (scR1) and at least six protein subunits: SRP72, SRP68, SRP54, SEC65, SRP21 and SRP14.</text>
</comment>
<evidence type="ECO:0000256" key="7">
    <source>
        <dbReference type="RuleBase" id="RU368100"/>
    </source>
</evidence>
<comment type="similarity">
    <text evidence="2 7">Belongs to the SRP14 family.</text>
</comment>
<dbReference type="OrthoDB" id="19209at2759"/>
<dbReference type="Pfam" id="PF02290">
    <property type="entry name" value="SRP14"/>
    <property type="match status" value="1"/>
</dbReference>
<dbReference type="EMBL" id="JMSN01000062">
    <property type="protein sequence ID" value="KDN43320.1"/>
    <property type="molecule type" value="Genomic_DNA"/>
</dbReference>
<evidence type="ECO:0000256" key="3">
    <source>
        <dbReference type="ARBA" id="ARBA00022490"/>
    </source>
</evidence>
<evidence type="ECO:0000313" key="9">
    <source>
        <dbReference type="EMBL" id="KDN43320.1"/>
    </source>
</evidence>
<comment type="caution">
    <text evidence="9">The sequence shown here is derived from an EMBL/GenBank/DDBJ whole genome shotgun (WGS) entry which is preliminary data.</text>
</comment>
<dbReference type="AlphaFoldDB" id="A0A066VXS1"/>
<dbReference type="GO" id="GO:0005786">
    <property type="term" value="C:signal recognition particle, endoplasmic reticulum targeting"/>
    <property type="evidence" value="ECO:0007669"/>
    <property type="project" value="UniProtKB-UniRule"/>
</dbReference>
<dbReference type="GO" id="GO:0030942">
    <property type="term" value="F:endoplasmic reticulum signal peptide binding"/>
    <property type="evidence" value="ECO:0007669"/>
    <property type="project" value="UniProtKB-UniRule"/>
</dbReference>
<keyword evidence="4 7" id="KW-0694">RNA-binding</keyword>
<dbReference type="PANTHER" id="PTHR12013">
    <property type="entry name" value="SIGNAL RECOGNITION PARTICLE 14 KD PROTEIN"/>
    <property type="match status" value="1"/>
</dbReference>
<name>A0A066VXS1_TILAU</name>
<keyword evidence="10" id="KW-1185">Reference proteome</keyword>
<reference evidence="9 10" key="1">
    <citation type="submission" date="2014-05" db="EMBL/GenBank/DDBJ databases">
        <title>Draft genome sequence of a rare smut relative, Tilletiaria anomala UBC 951.</title>
        <authorList>
            <consortium name="DOE Joint Genome Institute"/>
            <person name="Toome M."/>
            <person name="Kuo A."/>
            <person name="Henrissat B."/>
            <person name="Lipzen A."/>
            <person name="Tritt A."/>
            <person name="Yoshinaga Y."/>
            <person name="Zane M."/>
            <person name="Barry K."/>
            <person name="Grigoriev I.V."/>
            <person name="Spatafora J.W."/>
            <person name="Aimea M.C."/>
        </authorList>
    </citation>
    <scope>NUCLEOTIDE SEQUENCE [LARGE SCALE GENOMIC DNA]</scope>
    <source>
        <strain evidence="9 10">UBC 951</strain>
    </source>
</reference>
<keyword evidence="5 7" id="KW-0733">Signal recognition particle</keyword>
<dbReference type="GeneID" id="25263300"/>
<dbReference type="InParanoid" id="A0A066VXS1"/>
<keyword evidence="6 7" id="KW-0687">Ribonucleoprotein</keyword>
<evidence type="ECO:0000256" key="4">
    <source>
        <dbReference type="ARBA" id="ARBA00022884"/>
    </source>
</evidence>
<evidence type="ECO:0000256" key="2">
    <source>
        <dbReference type="ARBA" id="ARBA00010349"/>
    </source>
</evidence>
<evidence type="ECO:0000256" key="5">
    <source>
        <dbReference type="ARBA" id="ARBA00023135"/>
    </source>
</evidence>